<dbReference type="InterPro" id="IPR039959">
    <property type="entry name" value="Fimbrin/Plastin"/>
</dbReference>
<dbReference type="PROSITE" id="PS50021">
    <property type="entry name" value="CH"/>
    <property type="match status" value="2"/>
</dbReference>
<dbReference type="RefSeq" id="XP_022236104.1">
    <property type="nucleotide sequence ID" value="XM_022380396.1"/>
</dbReference>
<keyword evidence="1" id="KW-0677">Repeat</keyword>
<dbReference type="PROSITE" id="PS00020">
    <property type="entry name" value="ACTININ_2"/>
    <property type="match status" value="1"/>
</dbReference>
<dbReference type="InterPro" id="IPR036872">
    <property type="entry name" value="CH_dom_sf"/>
</dbReference>
<sequence length="190" mass="20730">MFSKLKFFMEKVENCNYAVKLGKELKFSLVGIDGNDISEGNPTLTLALVWQLMRAYTLGMLTRLAGTGSPLIETQIVDWVNKKLREAGKPTSIKSFHDATISNAKPIIDLVDATKPGSINYGTVLPGSNDEECMANAKYAISVARKIGACIYALPEDIVEVKSKMVMTVFACLMSRDYIPNMGAGNQKPG</sequence>
<organism evidence="4 5">
    <name type="scientific">Limulus polyphemus</name>
    <name type="common">Atlantic horseshoe crab</name>
    <dbReference type="NCBI Taxonomy" id="6850"/>
    <lineage>
        <taxon>Eukaryota</taxon>
        <taxon>Metazoa</taxon>
        <taxon>Ecdysozoa</taxon>
        <taxon>Arthropoda</taxon>
        <taxon>Chelicerata</taxon>
        <taxon>Merostomata</taxon>
        <taxon>Xiphosura</taxon>
        <taxon>Limulidae</taxon>
        <taxon>Limulus</taxon>
    </lineage>
</organism>
<evidence type="ECO:0000313" key="5">
    <source>
        <dbReference type="RefSeq" id="XP_022236104.1"/>
    </source>
</evidence>
<evidence type="ECO:0000313" key="4">
    <source>
        <dbReference type="Proteomes" id="UP000694941"/>
    </source>
</evidence>
<protein>
    <submittedName>
        <fullName evidence="5">Plastin-3-like</fullName>
    </submittedName>
</protein>
<dbReference type="PANTHER" id="PTHR19961">
    <property type="entry name" value="FIMBRIN/PLASTIN"/>
    <property type="match status" value="1"/>
</dbReference>
<dbReference type="InterPro" id="IPR001589">
    <property type="entry name" value="Actinin_actin-bd_CS"/>
</dbReference>
<evidence type="ECO:0000256" key="1">
    <source>
        <dbReference type="ARBA" id="ARBA00022737"/>
    </source>
</evidence>
<dbReference type="PANTHER" id="PTHR19961:SF18">
    <property type="entry name" value="FI19014P1"/>
    <property type="match status" value="1"/>
</dbReference>
<gene>
    <name evidence="5" type="primary">LOC111083731</name>
</gene>
<dbReference type="Gene3D" id="1.10.418.10">
    <property type="entry name" value="Calponin-like domain"/>
    <property type="match status" value="2"/>
</dbReference>
<proteinExistence type="predicted"/>
<dbReference type="CDD" id="cd21301">
    <property type="entry name" value="CH_PLS_rpt4"/>
    <property type="match status" value="1"/>
</dbReference>
<keyword evidence="2" id="KW-0009">Actin-binding</keyword>
<dbReference type="SMART" id="SM00033">
    <property type="entry name" value="CH"/>
    <property type="match status" value="1"/>
</dbReference>
<accession>A0ABM1RXJ9</accession>
<dbReference type="InterPro" id="IPR001715">
    <property type="entry name" value="CH_dom"/>
</dbReference>
<feature type="domain" description="Calponin-homology (CH)" evidence="3">
    <location>
        <begin position="1"/>
        <end position="57"/>
    </location>
</feature>
<keyword evidence="4" id="KW-1185">Reference proteome</keyword>
<feature type="domain" description="Calponin-homology (CH)" evidence="3">
    <location>
        <begin position="70"/>
        <end position="178"/>
    </location>
</feature>
<name>A0ABM1RXJ9_LIMPO</name>
<evidence type="ECO:0000259" key="3">
    <source>
        <dbReference type="PROSITE" id="PS50021"/>
    </source>
</evidence>
<reference evidence="5" key="1">
    <citation type="submission" date="2025-08" db="UniProtKB">
        <authorList>
            <consortium name="RefSeq"/>
        </authorList>
    </citation>
    <scope>IDENTIFICATION</scope>
    <source>
        <tissue evidence="5">Muscle</tissue>
    </source>
</reference>
<dbReference type="GeneID" id="111083731"/>
<dbReference type="SUPFAM" id="SSF47576">
    <property type="entry name" value="Calponin-homology domain, CH-domain"/>
    <property type="match status" value="1"/>
</dbReference>
<dbReference type="Proteomes" id="UP000694941">
    <property type="component" value="Unplaced"/>
</dbReference>
<dbReference type="Pfam" id="PF00307">
    <property type="entry name" value="CH"/>
    <property type="match status" value="2"/>
</dbReference>
<evidence type="ECO:0000256" key="2">
    <source>
        <dbReference type="ARBA" id="ARBA00023203"/>
    </source>
</evidence>